<feature type="domain" description="Sensor histidine kinase NatK-like C-terminal" evidence="2">
    <location>
        <begin position="325"/>
        <end position="422"/>
    </location>
</feature>
<dbReference type="Gene3D" id="3.30.565.10">
    <property type="entry name" value="Histidine kinase-like ATPase, C-terminal domain"/>
    <property type="match status" value="1"/>
</dbReference>
<protein>
    <recommendedName>
        <fullName evidence="2">Sensor histidine kinase NatK-like C-terminal domain-containing protein</fullName>
    </recommendedName>
</protein>
<dbReference type="AlphaFoldDB" id="A0A2U2EET1"/>
<feature type="transmembrane region" description="Helical" evidence="1">
    <location>
        <begin position="61"/>
        <end position="81"/>
    </location>
</feature>
<dbReference type="Proteomes" id="UP000245905">
    <property type="component" value="Unassembled WGS sequence"/>
</dbReference>
<dbReference type="Pfam" id="PF14501">
    <property type="entry name" value="HATPase_c_5"/>
    <property type="match status" value="1"/>
</dbReference>
<feature type="transmembrane region" description="Helical" evidence="1">
    <location>
        <begin position="151"/>
        <end position="171"/>
    </location>
</feature>
<feature type="transmembrane region" description="Helical" evidence="1">
    <location>
        <begin position="35"/>
        <end position="55"/>
    </location>
</feature>
<evidence type="ECO:0000313" key="3">
    <source>
        <dbReference type="EMBL" id="PWE82839.1"/>
    </source>
</evidence>
<dbReference type="SUPFAM" id="SSF55874">
    <property type="entry name" value="ATPase domain of HSP90 chaperone/DNA topoisomerase II/histidine kinase"/>
    <property type="match status" value="1"/>
</dbReference>
<evidence type="ECO:0000256" key="1">
    <source>
        <dbReference type="SAM" id="Phobius"/>
    </source>
</evidence>
<feature type="transmembrane region" description="Helical" evidence="1">
    <location>
        <begin position="88"/>
        <end position="109"/>
    </location>
</feature>
<dbReference type="InterPro" id="IPR036890">
    <property type="entry name" value="HATPase_C_sf"/>
</dbReference>
<sequence length="422" mass="48761">MLNLITNTVRYIFTLYFGVFVTTSIIGIKNNKKNILILNAFCVIDLLLDLMLIYFKSSASVISAYPLVTHLPLLLILIFVFHRSVLKSLLAVTSAYMCCQICNWMSIITEWLGYESWIVDLTYIAGIFLTYFIVHRFIAPALSDIFVKPDVELIPICIMPFFYYIFDYATTVYTKLLYSGSRIVVEFVPFLMCISFLTFCVVYYHSIERQQQIATQNYFMQIKQAQFAKEIESMQRNEKNVSLLRHDMRHFLNNIAAFIENNENDKALDYIHSIVKATEKTTRKRFCANEIINIIIMSHADSFKDKHIDFRYSISVPSKLPFSDIDMTSILQNALENAMNAVMKLEPEKRFIRLSISEKSGKLLISVENPYAVRPKLINDMPVTTERGHGLGIRSIRQTSERLGGKCQYSVTDTLFIVRVII</sequence>
<feature type="transmembrane region" description="Helical" evidence="1">
    <location>
        <begin position="183"/>
        <end position="204"/>
    </location>
</feature>
<keyword evidence="1" id="KW-0472">Membrane</keyword>
<feature type="transmembrane region" description="Helical" evidence="1">
    <location>
        <begin position="121"/>
        <end position="139"/>
    </location>
</feature>
<keyword evidence="1" id="KW-0812">Transmembrane</keyword>
<evidence type="ECO:0000313" key="4">
    <source>
        <dbReference type="Proteomes" id="UP000245905"/>
    </source>
</evidence>
<feature type="transmembrane region" description="Helical" evidence="1">
    <location>
        <begin position="12"/>
        <end position="28"/>
    </location>
</feature>
<proteinExistence type="predicted"/>
<organism evidence="3 4">
    <name type="scientific">Agathobacter rectalis</name>
    <dbReference type="NCBI Taxonomy" id="39491"/>
    <lineage>
        <taxon>Bacteria</taxon>
        <taxon>Bacillati</taxon>
        <taxon>Bacillota</taxon>
        <taxon>Clostridia</taxon>
        <taxon>Lachnospirales</taxon>
        <taxon>Lachnospiraceae</taxon>
        <taxon>Agathobacter</taxon>
    </lineage>
</organism>
<accession>A0A2U2EET1</accession>
<dbReference type="CDD" id="cd16935">
    <property type="entry name" value="HATPase_AgrC-ComD-like"/>
    <property type="match status" value="1"/>
</dbReference>
<comment type="caution">
    <text evidence="3">The sequence shown here is derived from an EMBL/GenBank/DDBJ whole genome shotgun (WGS) entry which is preliminary data.</text>
</comment>
<evidence type="ECO:0000259" key="2">
    <source>
        <dbReference type="Pfam" id="PF14501"/>
    </source>
</evidence>
<name>A0A2U2EET1_9FIRM</name>
<dbReference type="InterPro" id="IPR032834">
    <property type="entry name" value="NatK-like_C"/>
</dbReference>
<dbReference type="EMBL" id="JRFS01000035">
    <property type="protein sequence ID" value="PWE82839.1"/>
    <property type="molecule type" value="Genomic_DNA"/>
</dbReference>
<keyword evidence="1" id="KW-1133">Transmembrane helix</keyword>
<dbReference type="RefSeq" id="WP_109258562.1">
    <property type="nucleotide sequence ID" value="NZ_JRFS01000035.1"/>
</dbReference>
<gene>
    <name evidence="3" type="ORF">LD38_13780</name>
</gene>
<reference evidence="3 4" key="1">
    <citation type="submission" date="2014-09" db="EMBL/GenBank/DDBJ databases">
        <title>Butyrate-producing bacteria isolated from human gut.</title>
        <authorList>
            <person name="Zhang Q."/>
            <person name="Zhao L."/>
        </authorList>
    </citation>
    <scope>NUCLEOTIDE SEQUENCE [LARGE SCALE GENOMIC DNA]</scope>
    <source>
        <strain evidence="3 4">R22</strain>
    </source>
</reference>